<evidence type="ECO:0000259" key="3">
    <source>
        <dbReference type="PROSITE" id="PS50887"/>
    </source>
</evidence>
<dbReference type="InterPro" id="IPR043128">
    <property type="entry name" value="Rev_trsase/Diguanyl_cyclase"/>
</dbReference>
<dbReference type="Proteomes" id="UP000065533">
    <property type="component" value="Chromosome"/>
</dbReference>
<dbReference type="PROSITE" id="PS50887">
    <property type="entry name" value="GGDEF"/>
    <property type="match status" value="1"/>
</dbReference>
<feature type="domain" description="GGDEF" evidence="3">
    <location>
        <begin position="675"/>
        <end position="807"/>
    </location>
</feature>
<dbReference type="Pfam" id="PF13426">
    <property type="entry name" value="PAS_9"/>
    <property type="match status" value="1"/>
</dbReference>
<dbReference type="SUPFAM" id="SSF55785">
    <property type="entry name" value="PYP-like sensor domain (PAS domain)"/>
    <property type="match status" value="5"/>
</dbReference>
<proteinExistence type="predicted"/>
<dbReference type="Pfam" id="PF08447">
    <property type="entry name" value="PAS_3"/>
    <property type="match status" value="1"/>
</dbReference>
<dbReference type="RefSeq" id="WP_058384112.1">
    <property type="nucleotide sequence ID" value="NZ_CP013661.2"/>
</dbReference>
<keyword evidence="5" id="KW-1185">Reference proteome</keyword>
<evidence type="ECO:0000313" key="4">
    <source>
        <dbReference type="EMBL" id="ALS77432.1"/>
    </source>
</evidence>
<feature type="domain" description="PAS" evidence="1">
    <location>
        <begin position="394"/>
        <end position="437"/>
    </location>
</feature>
<feature type="domain" description="PAS" evidence="1">
    <location>
        <begin position="145"/>
        <end position="193"/>
    </location>
</feature>
<dbReference type="Pfam" id="PF08448">
    <property type="entry name" value="PAS_4"/>
    <property type="match status" value="2"/>
</dbReference>
<dbReference type="NCBIfam" id="TIGR00254">
    <property type="entry name" value="GGDEF"/>
    <property type="match status" value="1"/>
</dbReference>
<accession>A0ABM5WSW6</accession>
<dbReference type="InterPro" id="IPR000014">
    <property type="entry name" value="PAS"/>
</dbReference>
<dbReference type="SMART" id="SM00267">
    <property type="entry name" value="GGDEF"/>
    <property type="match status" value="1"/>
</dbReference>
<feature type="domain" description="PAC" evidence="2">
    <location>
        <begin position="82"/>
        <end position="137"/>
    </location>
</feature>
<organism evidence="4 5">
    <name type="scientific">Planococcus kocurii</name>
    <dbReference type="NCBI Taxonomy" id="1374"/>
    <lineage>
        <taxon>Bacteria</taxon>
        <taxon>Bacillati</taxon>
        <taxon>Bacillota</taxon>
        <taxon>Bacilli</taxon>
        <taxon>Bacillales</taxon>
        <taxon>Caryophanaceae</taxon>
        <taxon>Planococcus</taxon>
    </lineage>
</organism>
<name>A0ABM5WSW6_9BACL</name>
<dbReference type="CDD" id="cd00130">
    <property type="entry name" value="PAS"/>
    <property type="match status" value="4"/>
</dbReference>
<dbReference type="Pfam" id="PF00990">
    <property type="entry name" value="GGDEF"/>
    <property type="match status" value="1"/>
</dbReference>
<dbReference type="NCBIfam" id="TIGR00229">
    <property type="entry name" value="sensory_box"/>
    <property type="match status" value="5"/>
</dbReference>
<feature type="domain" description="PAC" evidence="2">
    <location>
        <begin position="592"/>
        <end position="643"/>
    </location>
</feature>
<dbReference type="InterPro" id="IPR013655">
    <property type="entry name" value="PAS_fold_3"/>
</dbReference>
<dbReference type="EMBL" id="CP013661">
    <property type="protein sequence ID" value="ALS77432.1"/>
    <property type="molecule type" value="Genomic_DNA"/>
</dbReference>
<evidence type="ECO:0000259" key="2">
    <source>
        <dbReference type="PROSITE" id="PS50113"/>
    </source>
</evidence>
<dbReference type="CDD" id="cd01949">
    <property type="entry name" value="GGDEF"/>
    <property type="match status" value="1"/>
</dbReference>
<sequence length="807" mass="91508">MKNFLDKSKQPILLSTELFDLMQDAIFLVAEDYETFRYVYANAAAFKILSLQQTDIGKNIEDVLSPARAQIHFEYYRKVHSSQTSIEMIESIETESGEILGEVVLNPILTEDGYCHYILATVKDITEQRNKDNMLQETLQSLDAERQKGISIFENNIHAVFEFDQQKKIVNVNAKAIEITGFSKEELLVQSLFSLTVENQLVATLSNFEQALAGIPIEFEMTLYTKTHEVVVFQVNTVPIVIEETLTGVYAIAKNVTTQKKTEWLLQESEQRYKSLVANHPYGIFVFDEKGHLKNANPGTENITGYSVEELLETSFIAMIIPDELEKISYHFHETITNNKSERYEFACHHKNGQLIYLQATNIPLVLHGQLVGIHSVVTDITEITQAQQSLTKTKEELEIFWKNSAVPIFYIDAQGDILKVNPAFEETFEFTEEEMIAGKGTIIPKGMKSDQHHIVERILKGDTVKSHDTLRVTKSGKLLNIISSYSPVRNERKEVVGATIIYNNVSELKKIEKELQKSQEKYRLITENTLDIITLMDLSGKIEYVSPASEKVLGFSDHVYIGNSFTQNIHSEDVLHLSDRITALLNGGKPIPLDVCYLHRDGHYIWMEVSFNPVFSNGEMIQLFTLARDVTERKKLQSEIAKMAFYDHLSGIPNRRNFDSKLEKAFLQVDPSSKKIALLMLDGRKFKQINDQFGHDAGDAVIKEMARRLQACVRPCDTAARLGGDEMAVILPDIDSVKTAIDTAKRILTSYEAPFLFNGYKITMGAGIGISLYPDHATSEKQLIKCADLALYEAKKIDRDAYKVYE</sequence>
<dbReference type="InterPro" id="IPR013656">
    <property type="entry name" value="PAS_4"/>
</dbReference>
<protein>
    <submittedName>
        <fullName evidence="4">Diguanylate cyclase</fullName>
    </submittedName>
</protein>
<dbReference type="PANTHER" id="PTHR44757">
    <property type="entry name" value="DIGUANYLATE CYCLASE DGCP"/>
    <property type="match status" value="1"/>
</dbReference>
<dbReference type="Pfam" id="PF00989">
    <property type="entry name" value="PAS"/>
    <property type="match status" value="1"/>
</dbReference>
<feature type="domain" description="PAS" evidence="1">
    <location>
        <begin position="519"/>
        <end position="589"/>
    </location>
</feature>
<dbReference type="InterPro" id="IPR013767">
    <property type="entry name" value="PAS_fold"/>
</dbReference>
<dbReference type="SUPFAM" id="SSF55073">
    <property type="entry name" value="Nucleotide cyclase"/>
    <property type="match status" value="1"/>
</dbReference>
<dbReference type="SMART" id="SM00091">
    <property type="entry name" value="PAS"/>
    <property type="match status" value="5"/>
</dbReference>
<dbReference type="InterPro" id="IPR001610">
    <property type="entry name" value="PAC"/>
</dbReference>
<dbReference type="PANTHER" id="PTHR44757:SF2">
    <property type="entry name" value="BIOFILM ARCHITECTURE MAINTENANCE PROTEIN MBAA"/>
    <property type="match status" value="1"/>
</dbReference>
<evidence type="ECO:0000313" key="5">
    <source>
        <dbReference type="Proteomes" id="UP000065533"/>
    </source>
</evidence>
<gene>
    <name evidence="4" type="ORF">AUO94_01690</name>
</gene>
<feature type="domain" description="PAS" evidence="1">
    <location>
        <begin position="269"/>
        <end position="339"/>
    </location>
</feature>
<dbReference type="InterPro" id="IPR035965">
    <property type="entry name" value="PAS-like_dom_sf"/>
</dbReference>
<feature type="domain" description="PAC" evidence="2">
    <location>
        <begin position="466"/>
        <end position="518"/>
    </location>
</feature>
<dbReference type="SMART" id="SM00086">
    <property type="entry name" value="PAC"/>
    <property type="match status" value="5"/>
</dbReference>
<dbReference type="InterPro" id="IPR000160">
    <property type="entry name" value="GGDEF_dom"/>
</dbReference>
<dbReference type="InterPro" id="IPR029787">
    <property type="entry name" value="Nucleotide_cyclase"/>
</dbReference>
<dbReference type="Gene3D" id="3.30.70.270">
    <property type="match status" value="1"/>
</dbReference>
<dbReference type="PROSITE" id="PS50112">
    <property type="entry name" value="PAS"/>
    <property type="match status" value="4"/>
</dbReference>
<reference evidence="4" key="1">
    <citation type="submission" date="2016-01" db="EMBL/GenBank/DDBJ databases">
        <title>Complete genome of Planococcus kocurri type strain.</title>
        <authorList>
            <person name="See-Too W.S."/>
        </authorList>
    </citation>
    <scope>NUCLEOTIDE SEQUENCE [LARGE SCALE GENOMIC DNA]</scope>
    <source>
        <strain evidence="4">ATCC 43650</strain>
    </source>
</reference>
<dbReference type="PROSITE" id="PS50113">
    <property type="entry name" value="PAC"/>
    <property type="match status" value="4"/>
</dbReference>
<evidence type="ECO:0000259" key="1">
    <source>
        <dbReference type="PROSITE" id="PS50112"/>
    </source>
</evidence>
<dbReference type="Gene3D" id="3.30.450.20">
    <property type="entry name" value="PAS domain"/>
    <property type="match status" value="5"/>
</dbReference>
<dbReference type="InterPro" id="IPR000700">
    <property type="entry name" value="PAS-assoc_C"/>
</dbReference>
<dbReference type="InterPro" id="IPR052155">
    <property type="entry name" value="Biofilm_reg_signaling"/>
</dbReference>
<feature type="domain" description="PAC" evidence="2">
    <location>
        <begin position="342"/>
        <end position="393"/>
    </location>
</feature>